<reference evidence="1 2" key="2">
    <citation type="submission" date="2019-04" db="EMBL/GenBank/DDBJ databases">
        <title>The genome sequence of big-headed turtle.</title>
        <authorList>
            <person name="Gong S."/>
        </authorList>
    </citation>
    <scope>NUCLEOTIDE SEQUENCE [LARGE SCALE GENOMIC DNA]</scope>
    <source>
        <strain evidence="1">DO16091913</strain>
        <tissue evidence="1">Muscle</tissue>
    </source>
</reference>
<organism evidence="1 2">
    <name type="scientific">Platysternon megacephalum</name>
    <name type="common">big-headed turtle</name>
    <dbReference type="NCBI Taxonomy" id="55544"/>
    <lineage>
        <taxon>Eukaryota</taxon>
        <taxon>Metazoa</taxon>
        <taxon>Chordata</taxon>
        <taxon>Craniata</taxon>
        <taxon>Vertebrata</taxon>
        <taxon>Euteleostomi</taxon>
        <taxon>Archelosauria</taxon>
        <taxon>Testudinata</taxon>
        <taxon>Testudines</taxon>
        <taxon>Cryptodira</taxon>
        <taxon>Durocryptodira</taxon>
        <taxon>Testudinoidea</taxon>
        <taxon>Platysternidae</taxon>
        <taxon>Platysternon</taxon>
    </lineage>
</organism>
<evidence type="ECO:0000313" key="2">
    <source>
        <dbReference type="Proteomes" id="UP000297703"/>
    </source>
</evidence>
<accession>A0A4D9DXU1</accession>
<dbReference type="Proteomes" id="UP000297703">
    <property type="component" value="Unassembled WGS sequence"/>
</dbReference>
<gene>
    <name evidence="1" type="ORF">DR999_PMT15868</name>
</gene>
<reference evidence="1 2" key="1">
    <citation type="submission" date="2019-04" db="EMBL/GenBank/DDBJ databases">
        <title>Draft genome of the big-headed turtle Platysternon megacephalum.</title>
        <authorList>
            <person name="Gong S."/>
        </authorList>
    </citation>
    <scope>NUCLEOTIDE SEQUENCE [LARGE SCALE GENOMIC DNA]</scope>
    <source>
        <strain evidence="1">DO16091913</strain>
        <tissue evidence="1">Muscle</tissue>
    </source>
</reference>
<proteinExistence type="predicted"/>
<sequence>MGGSGHQPAQPQPGELAPLLFKDGTGCVWTLPGGERFCGRRQESVSQADSLWRLLNPLAQGHTCLTVNTATCSPASQSARLCVAQAVRCPTLVPTPQAWRVAGGL</sequence>
<evidence type="ECO:0000313" key="1">
    <source>
        <dbReference type="EMBL" id="TFK01857.1"/>
    </source>
</evidence>
<protein>
    <submittedName>
        <fullName evidence="1">AT-rich interactive domain-containing protein 3A-like</fullName>
    </submittedName>
</protein>
<dbReference type="AlphaFoldDB" id="A0A4D9DXU1"/>
<keyword evidence="2" id="KW-1185">Reference proteome</keyword>
<comment type="caution">
    <text evidence="1">The sequence shown here is derived from an EMBL/GenBank/DDBJ whole genome shotgun (WGS) entry which is preliminary data.</text>
</comment>
<dbReference type="EMBL" id="QXTE01000207">
    <property type="protein sequence ID" value="TFK01857.1"/>
    <property type="molecule type" value="Genomic_DNA"/>
</dbReference>
<name>A0A4D9DXU1_9SAUR</name>